<dbReference type="InterPro" id="IPR035906">
    <property type="entry name" value="MetI-like_sf"/>
</dbReference>
<name>A0A4U6RHD4_BRAEL</name>
<dbReference type="NCBIfam" id="TIGR01726">
    <property type="entry name" value="HEQRo_perm_3TM"/>
    <property type="match status" value="1"/>
</dbReference>
<evidence type="ECO:0000256" key="6">
    <source>
        <dbReference type="ARBA" id="ARBA00022692"/>
    </source>
</evidence>
<evidence type="ECO:0000256" key="5">
    <source>
        <dbReference type="ARBA" id="ARBA00022475"/>
    </source>
</evidence>
<evidence type="ECO:0000256" key="3">
    <source>
        <dbReference type="ARBA" id="ARBA00010072"/>
    </source>
</evidence>
<organism evidence="12 13">
    <name type="scientific">Bradyrhizobium elkanii</name>
    <dbReference type="NCBI Taxonomy" id="29448"/>
    <lineage>
        <taxon>Bacteria</taxon>
        <taxon>Pseudomonadati</taxon>
        <taxon>Pseudomonadota</taxon>
        <taxon>Alphaproteobacteria</taxon>
        <taxon>Hyphomicrobiales</taxon>
        <taxon>Nitrobacteraceae</taxon>
        <taxon>Bradyrhizobium</taxon>
    </lineage>
</organism>
<dbReference type="GO" id="GO:0006865">
    <property type="term" value="P:amino acid transport"/>
    <property type="evidence" value="ECO:0007669"/>
    <property type="project" value="UniProtKB-KW"/>
</dbReference>
<feature type="domain" description="ABC transmembrane type-1" evidence="11">
    <location>
        <begin position="22"/>
        <end position="211"/>
    </location>
</feature>
<sequence>MNTYAFRWDVVWSNLPFLLSGLKGTLIISAATLVMAMLGGLVLVSLDLSKWRVVRSISITFGELVRNTPILIQLLWYYYVLPISFGIDLPAMFAAILGLSIYSSAFIGEVYRAGIQGVPKGHVEAAKVLGLSRLQTFRRIVLPQAFWASLPPLASNFVMLIKYSSLASVLSVPEITRRATELSSSTFRPLEIFTAVAVVYFIICWPLTLTIRWLERRTMRLRK</sequence>
<dbReference type="RefSeq" id="WP_137483354.1">
    <property type="nucleotide sequence ID" value="NZ_SZZP01000033.1"/>
</dbReference>
<dbReference type="PROSITE" id="PS50928">
    <property type="entry name" value="ABC_TM1"/>
    <property type="match status" value="1"/>
</dbReference>
<dbReference type="CDD" id="cd06261">
    <property type="entry name" value="TM_PBP2"/>
    <property type="match status" value="1"/>
</dbReference>
<accession>A0A4U6RHD4</accession>
<keyword evidence="9 10" id="KW-0472">Membrane</keyword>
<evidence type="ECO:0000313" key="12">
    <source>
        <dbReference type="EMBL" id="TKV73659.1"/>
    </source>
</evidence>
<dbReference type="Pfam" id="PF00528">
    <property type="entry name" value="BPD_transp_1"/>
    <property type="match status" value="1"/>
</dbReference>
<dbReference type="AlphaFoldDB" id="A0A4U6RHD4"/>
<dbReference type="PANTHER" id="PTHR30614:SF20">
    <property type="entry name" value="GLUTAMINE TRANSPORT SYSTEM PERMEASE PROTEIN GLNP"/>
    <property type="match status" value="1"/>
</dbReference>
<reference evidence="12 13" key="1">
    <citation type="submission" date="2019-05" db="EMBL/GenBank/DDBJ databases">
        <title>Draft Genome of Bradyrhizobium elkanii strain SEMIA 938, Used in Commercial Inoculants for Lupinus spp. in Brazil.</title>
        <authorList>
            <person name="Hungria M."/>
            <person name="Delamuta J.R.M."/>
            <person name="Ribeiro R.A."/>
            <person name="Nogueira M.A."/>
        </authorList>
    </citation>
    <scope>NUCLEOTIDE SEQUENCE [LARGE SCALE GENOMIC DNA]</scope>
    <source>
        <strain evidence="12 13">Semia 938</strain>
    </source>
</reference>
<dbReference type="InterPro" id="IPR043429">
    <property type="entry name" value="ArtM/GltK/GlnP/TcyL/YhdX-like"/>
</dbReference>
<comment type="caution">
    <text evidence="12">The sequence shown here is derived from an EMBL/GenBank/DDBJ whole genome shotgun (WGS) entry which is preliminary data.</text>
</comment>
<keyword evidence="6 10" id="KW-0812">Transmembrane</keyword>
<evidence type="ECO:0000256" key="8">
    <source>
        <dbReference type="ARBA" id="ARBA00022989"/>
    </source>
</evidence>
<protein>
    <submittedName>
        <fullName evidence="12">Amino acid ABC transporter permease</fullName>
    </submittedName>
</protein>
<dbReference type="SUPFAM" id="SSF161098">
    <property type="entry name" value="MetI-like"/>
    <property type="match status" value="1"/>
</dbReference>
<comment type="subcellular location">
    <subcellularLocation>
        <location evidence="2">Cell inner membrane</location>
        <topology evidence="2">Multi-pass membrane protein</topology>
    </subcellularLocation>
    <subcellularLocation>
        <location evidence="10">Cell membrane</location>
        <topology evidence="10">Multi-pass membrane protein</topology>
    </subcellularLocation>
</comment>
<dbReference type="Gene3D" id="1.10.3720.10">
    <property type="entry name" value="MetI-like"/>
    <property type="match status" value="1"/>
</dbReference>
<evidence type="ECO:0000259" key="11">
    <source>
        <dbReference type="PROSITE" id="PS50928"/>
    </source>
</evidence>
<proteinExistence type="inferred from homology"/>
<feature type="transmembrane region" description="Helical" evidence="10">
    <location>
        <begin position="26"/>
        <end position="46"/>
    </location>
</feature>
<feature type="transmembrane region" description="Helical" evidence="10">
    <location>
        <begin position="192"/>
        <end position="214"/>
    </location>
</feature>
<evidence type="ECO:0000256" key="1">
    <source>
        <dbReference type="ARBA" id="ARBA00003159"/>
    </source>
</evidence>
<evidence type="ECO:0000256" key="2">
    <source>
        <dbReference type="ARBA" id="ARBA00004429"/>
    </source>
</evidence>
<dbReference type="InterPro" id="IPR000515">
    <property type="entry name" value="MetI-like"/>
</dbReference>
<dbReference type="InterPro" id="IPR010065">
    <property type="entry name" value="AA_ABC_transptr_permease_3TM"/>
</dbReference>
<dbReference type="PANTHER" id="PTHR30614">
    <property type="entry name" value="MEMBRANE COMPONENT OF AMINO ACID ABC TRANSPORTER"/>
    <property type="match status" value="1"/>
</dbReference>
<comment type="similarity">
    <text evidence="3">Belongs to the binding-protein-dependent transport system permease family. HisMQ subfamily.</text>
</comment>
<dbReference type="GO" id="GO:0043190">
    <property type="term" value="C:ATP-binding cassette (ABC) transporter complex"/>
    <property type="evidence" value="ECO:0007669"/>
    <property type="project" value="InterPro"/>
</dbReference>
<gene>
    <name evidence="12" type="ORF">FDV58_36170</name>
</gene>
<dbReference type="GO" id="GO:0022857">
    <property type="term" value="F:transmembrane transporter activity"/>
    <property type="evidence" value="ECO:0007669"/>
    <property type="project" value="InterPro"/>
</dbReference>
<dbReference type="EMBL" id="SZZP01000033">
    <property type="protein sequence ID" value="TKV73659.1"/>
    <property type="molecule type" value="Genomic_DNA"/>
</dbReference>
<evidence type="ECO:0000256" key="9">
    <source>
        <dbReference type="ARBA" id="ARBA00023136"/>
    </source>
</evidence>
<comment type="function">
    <text evidence="1">Part of the binding-protein-dependent transport system for glutamine; probably responsible for the translocation of the substrate across the membrane.</text>
</comment>
<evidence type="ECO:0000256" key="4">
    <source>
        <dbReference type="ARBA" id="ARBA00022448"/>
    </source>
</evidence>
<keyword evidence="4 10" id="KW-0813">Transport</keyword>
<dbReference type="Proteomes" id="UP000305095">
    <property type="component" value="Unassembled WGS sequence"/>
</dbReference>
<evidence type="ECO:0000256" key="10">
    <source>
        <dbReference type="RuleBase" id="RU363032"/>
    </source>
</evidence>
<evidence type="ECO:0000313" key="13">
    <source>
        <dbReference type="Proteomes" id="UP000305095"/>
    </source>
</evidence>
<keyword evidence="8 10" id="KW-1133">Transmembrane helix</keyword>
<evidence type="ECO:0000256" key="7">
    <source>
        <dbReference type="ARBA" id="ARBA00022970"/>
    </source>
</evidence>
<keyword evidence="7" id="KW-0029">Amino-acid transport</keyword>
<keyword evidence="5" id="KW-1003">Cell membrane</keyword>